<evidence type="ECO:0000256" key="5">
    <source>
        <dbReference type="ARBA" id="ARBA00022723"/>
    </source>
</evidence>
<evidence type="ECO:0000256" key="1">
    <source>
        <dbReference type="ARBA" id="ARBA00009528"/>
    </source>
</evidence>
<dbReference type="GO" id="GO:0071586">
    <property type="term" value="P:CAAX-box protein processing"/>
    <property type="evidence" value="ECO:0007669"/>
    <property type="project" value="InterPro"/>
</dbReference>
<dbReference type="AlphaFoldDB" id="A0A5A8CHY1"/>
<evidence type="ECO:0000256" key="4">
    <source>
        <dbReference type="ARBA" id="ARBA00022670"/>
    </source>
</evidence>
<feature type="domain" description="Cytosol aminopeptidase" evidence="14">
    <location>
        <begin position="837"/>
        <end position="844"/>
    </location>
</feature>
<sequence>MESSLELLQRTGHAARFGFATGEFSPESDAVLGATVVGLAALTGWNVYLKLRQHRLFANEGAPAPLLRAVRRVDEADSSLASEGRAAGPVLEWMDIADSTVLAQARTRVASSAASETGAKGGPGESFEERVLSSVAKAQAYGRDRSELSIIRSVVGLGTDLALVASGAMPAIWAAASQAVRAVMGPNDAGMLGDVARGVAFMGALSLVESVADWPLQLYSSFVVEQRHGFNRQTLALWAQDQLKSLAIGAAIGGPVVAGLVAILSVGGPRLPLYLWGGLATASVLGNLAYPLLIQPAFNTLEQLPAGPPRAAIEELAIAQGFSSKDIVVADGSLRSSHSNAFVIGLGPVQRITLFDSLLAHASLDETVAVVAHELGHWKLGHTLMLLGASLTQLGLMLGAYGAAAAYDELPQAAGFAAGEAPPIARLQLFLSLGLAPLTPVVGFAVALMTRTLEYQADAFAVDQGYAAPLSRALVKMSVENLSTPWVDPLYSAYFFSHPALVERLAAIEQRDARRASADVSPASPSSPSSRTGGAPDGGVLSRPCYRFEISADASRATECEVIVVVGHKADLASAFDKLSRLTDGTSALLTAMIADTPAPSAAPVVRETFMGSRYLPAYCVAVAKAFPMYSRKSGAGARASRRTAITLVPSGAGVTEEALDAVRSVCASARIAAALVDAPASELHTDAFVDIALKVAADSKATSTTVIRGVELRDRGFGGLWGVGKAATHLPALVVLEHRPAAAAADAPSICLVGKGIVYDTGGLSIKSKDGMPGMKRDMGGAAAVLGAFRTLSDDVSLTRPVYAILCLAENSVSDVAMRPDDILYMYSGKTVEVNNTDAEGRLVMADGAAYAAKHLNPGAIIDIATLTGAQGVATGRHFAALYTNNPTLESTVPAIGRATGELCHALPYCPEFFNAEFASAVADMKNSVADRANAQSSCAGQFVGAHIEPFVSTPGNSWLHVDMAYPSFVGARATGYGVALLAGVVRHLSAPAE</sequence>
<dbReference type="Gene3D" id="3.30.2010.10">
    <property type="entry name" value="Metalloproteases ('zincins'), catalytic domain"/>
    <property type="match status" value="1"/>
</dbReference>
<feature type="transmembrane region" description="Helical" evidence="13">
    <location>
        <begin position="246"/>
        <end position="267"/>
    </location>
</feature>
<dbReference type="PRINTS" id="PR00481">
    <property type="entry name" value="LAMNOPPTDASE"/>
</dbReference>
<keyword evidence="3" id="KW-0031">Aminopeptidase</keyword>
<feature type="binding site" evidence="11">
    <location>
        <position position="454"/>
    </location>
    <ligand>
        <name>Zn(2+)</name>
        <dbReference type="ChEBI" id="CHEBI:29105"/>
        <note>catalytic</note>
    </ligand>
</feature>
<feature type="active site" evidence="10">
    <location>
        <position position="374"/>
    </location>
</feature>
<accession>A0A5A8CHY1</accession>
<dbReference type="GO" id="GO:0005737">
    <property type="term" value="C:cytoplasm"/>
    <property type="evidence" value="ECO:0007669"/>
    <property type="project" value="InterPro"/>
</dbReference>
<keyword evidence="5 11" id="KW-0479">Metal-binding</keyword>
<dbReference type="PANTHER" id="PTHR11963">
    <property type="entry name" value="LEUCINE AMINOPEPTIDASE-RELATED"/>
    <property type="match status" value="1"/>
</dbReference>
<dbReference type="Gene3D" id="3.40.630.10">
    <property type="entry name" value="Zn peptidases"/>
    <property type="match status" value="1"/>
</dbReference>
<dbReference type="EC" id="3.4.24.84" evidence="2"/>
<dbReference type="PROSITE" id="PS00631">
    <property type="entry name" value="CYTOSOL_AP"/>
    <property type="match status" value="1"/>
</dbReference>
<evidence type="ECO:0000256" key="9">
    <source>
        <dbReference type="ARBA" id="ARBA00044456"/>
    </source>
</evidence>
<organism evidence="15 16">
    <name type="scientific">Cafeteria roenbergensis</name>
    <name type="common">Marine flagellate</name>
    <dbReference type="NCBI Taxonomy" id="33653"/>
    <lineage>
        <taxon>Eukaryota</taxon>
        <taxon>Sar</taxon>
        <taxon>Stramenopiles</taxon>
        <taxon>Bigyra</taxon>
        <taxon>Opalozoa</taxon>
        <taxon>Bicosoecida</taxon>
        <taxon>Cafeteriaceae</taxon>
        <taxon>Cafeteria</taxon>
    </lineage>
</organism>
<dbReference type="Pfam" id="PF01435">
    <property type="entry name" value="Peptidase_M48"/>
    <property type="match status" value="1"/>
</dbReference>
<feature type="region of interest" description="Disordered" evidence="12">
    <location>
        <begin position="516"/>
        <end position="538"/>
    </location>
</feature>
<evidence type="ECO:0000256" key="6">
    <source>
        <dbReference type="ARBA" id="ARBA00022801"/>
    </source>
</evidence>
<evidence type="ECO:0000256" key="7">
    <source>
        <dbReference type="ARBA" id="ARBA00022833"/>
    </source>
</evidence>
<comment type="catalytic activity">
    <reaction evidence="9">
        <text>Hydrolyzes the peptide bond -P2-(S-farnesyl or geranylgeranyl)C-P1'-P2'-P3'-COOH where P1' and P2' are amino acids with aliphatic side chains and P3' is any C-terminal residue.</text>
        <dbReference type="EC" id="3.4.24.84"/>
    </reaction>
</comment>
<dbReference type="CDD" id="cd00433">
    <property type="entry name" value="Peptidase_M17"/>
    <property type="match status" value="1"/>
</dbReference>
<keyword evidence="8" id="KW-0482">Metalloprotease</keyword>
<evidence type="ECO:0000256" key="13">
    <source>
        <dbReference type="SAM" id="Phobius"/>
    </source>
</evidence>
<evidence type="ECO:0000256" key="12">
    <source>
        <dbReference type="SAM" id="MobiDB-lite"/>
    </source>
</evidence>
<comment type="cofactor">
    <cofactor evidence="11">
        <name>Zn(2+)</name>
        <dbReference type="ChEBI" id="CHEBI:29105"/>
    </cofactor>
    <text evidence="11">Binds 1 zinc ion per subunit.</text>
</comment>
<dbReference type="InterPro" id="IPR011356">
    <property type="entry name" value="Leucine_aapep/pepB"/>
</dbReference>
<evidence type="ECO:0000313" key="16">
    <source>
        <dbReference type="Proteomes" id="UP000325113"/>
    </source>
</evidence>
<keyword evidence="13" id="KW-0472">Membrane</keyword>
<dbReference type="Pfam" id="PF16491">
    <property type="entry name" value="Peptidase_M48_N"/>
    <property type="match status" value="1"/>
</dbReference>
<dbReference type="InterPro" id="IPR032456">
    <property type="entry name" value="Peptidase_M48_N"/>
</dbReference>
<dbReference type="Proteomes" id="UP000325113">
    <property type="component" value="Unassembled WGS sequence"/>
</dbReference>
<dbReference type="SUPFAM" id="SSF53187">
    <property type="entry name" value="Zn-dependent exopeptidases"/>
    <property type="match status" value="1"/>
</dbReference>
<evidence type="ECO:0000313" key="15">
    <source>
        <dbReference type="EMBL" id="KAA0152662.1"/>
    </source>
</evidence>
<feature type="transmembrane region" description="Helical" evidence="13">
    <location>
        <begin position="273"/>
        <end position="293"/>
    </location>
</feature>
<dbReference type="InterPro" id="IPR001915">
    <property type="entry name" value="Peptidase_M48"/>
</dbReference>
<keyword evidence="6" id="KW-0378">Hydrolase</keyword>
<dbReference type="GO" id="GO:0030145">
    <property type="term" value="F:manganese ion binding"/>
    <property type="evidence" value="ECO:0007669"/>
    <property type="project" value="InterPro"/>
</dbReference>
<dbReference type="GO" id="GO:0070006">
    <property type="term" value="F:metalloaminopeptidase activity"/>
    <property type="evidence" value="ECO:0007669"/>
    <property type="project" value="InterPro"/>
</dbReference>
<dbReference type="InterPro" id="IPR027057">
    <property type="entry name" value="CAXX_Prtase_1"/>
</dbReference>
<feature type="binding site" evidence="11">
    <location>
        <position position="373"/>
    </location>
    <ligand>
        <name>Zn(2+)</name>
        <dbReference type="ChEBI" id="CHEBI:29105"/>
        <note>catalytic</note>
    </ligand>
</feature>
<feature type="transmembrane region" description="Helical" evidence="13">
    <location>
        <begin position="30"/>
        <end position="49"/>
    </location>
</feature>
<keyword evidence="4" id="KW-0645">Protease</keyword>
<evidence type="ECO:0000256" key="11">
    <source>
        <dbReference type="PIRSR" id="PIRSR627057-2"/>
    </source>
</evidence>
<reference evidence="15 16" key="1">
    <citation type="submission" date="2019-07" db="EMBL/GenBank/DDBJ databases">
        <title>Genomes of Cafeteria roenbergensis.</title>
        <authorList>
            <person name="Fischer M.G."/>
            <person name="Hackl T."/>
            <person name="Roman M."/>
        </authorList>
    </citation>
    <scope>NUCLEOTIDE SEQUENCE [LARGE SCALE GENOMIC DNA]</scope>
    <source>
        <strain evidence="15 16">Cflag</strain>
    </source>
</reference>
<keyword evidence="7 11" id="KW-0862">Zinc</keyword>
<dbReference type="EMBL" id="VLTM01000105">
    <property type="protein sequence ID" value="KAA0152662.1"/>
    <property type="molecule type" value="Genomic_DNA"/>
</dbReference>
<dbReference type="Pfam" id="PF00883">
    <property type="entry name" value="Peptidase_M17"/>
    <property type="match status" value="1"/>
</dbReference>
<feature type="compositionally biased region" description="Low complexity" evidence="12">
    <location>
        <begin position="518"/>
        <end position="531"/>
    </location>
</feature>
<keyword evidence="13" id="KW-0812">Transmembrane</keyword>
<evidence type="ECO:0000256" key="2">
    <source>
        <dbReference type="ARBA" id="ARBA00012336"/>
    </source>
</evidence>
<comment type="caution">
    <text evidence="15">The sequence shown here is derived from an EMBL/GenBank/DDBJ whole genome shotgun (WGS) entry which is preliminary data.</text>
</comment>
<gene>
    <name evidence="15" type="ORF">FNF31_06604</name>
</gene>
<feature type="active site" description="Proton donor" evidence="10">
    <location>
        <position position="458"/>
    </location>
</feature>
<evidence type="ECO:0000256" key="10">
    <source>
        <dbReference type="PIRSR" id="PIRSR627057-1"/>
    </source>
</evidence>
<keyword evidence="13" id="KW-1133">Transmembrane helix</keyword>
<evidence type="ECO:0000256" key="3">
    <source>
        <dbReference type="ARBA" id="ARBA00022438"/>
    </source>
</evidence>
<evidence type="ECO:0000256" key="8">
    <source>
        <dbReference type="ARBA" id="ARBA00023049"/>
    </source>
</evidence>
<dbReference type="InterPro" id="IPR000819">
    <property type="entry name" value="Peptidase_M17_C"/>
</dbReference>
<dbReference type="PANTHER" id="PTHR11963:SF4">
    <property type="entry name" value="AMINOPEPTIDASE NPEPL1-RELATED"/>
    <property type="match status" value="1"/>
</dbReference>
<dbReference type="CDD" id="cd07343">
    <property type="entry name" value="M48A_Zmpste24p_like"/>
    <property type="match status" value="1"/>
</dbReference>
<protein>
    <recommendedName>
        <fullName evidence="2">Ste24 endopeptidase</fullName>
        <ecNumber evidence="2">3.4.24.84</ecNumber>
    </recommendedName>
</protein>
<comment type="similarity">
    <text evidence="1">Belongs to the peptidase M17 family.</text>
</comment>
<evidence type="ECO:0000259" key="14">
    <source>
        <dbReference type="PROSITE" id="PS00631"/>
    </source>
</evidence>
<dbReference type="GO" id="GO:0004222">
    <property type="term" value="F:metalloendopeptidase activity"/>
    <property type="evidence" value="ECO:0007669"/>
    <property type="project" value="InterPro"/>
</dbReference>
<name>A0A5A8CHY1_CAFRO</name>
<proteinExistence type="inferred from homology"/>
<feature type="binding site" evidence="11">
    <location>
        <position position="377"/>
    </location>
    <ligand>
        <name>Zn(2+)</name>
        <dbReference type="ChEBI" id="CHEBI:29105"/>
        <note>catalytic</note>
    </ligand>
</feature>